<reference evidence="1" key="1">
    <citation type="submission" date="2021-07" db="EMBL/GenBank/DDBJ databases">
        <authorList>
            <person name="Catto M.A."/>
            <person name="Jacobson A."/>
            <person name="Kennedy G."/>
            <person name="Labadie P."/>
            <person name="Hunt B.G."/>
            <person name="Srinivasan R."/>
        </authorList>
    </citation>
    <scope>NUCLEOTIDE SEQUENCE</scope>
    <source>
        <strain evidence="1">PL_HMW_Pooled</strain>
        <tissue evidence="1">Head</tissue>
    </source>
</reference>
<accession>A0AAE1LER0</accession>
<proteinExistence type="predicted"/>
<evidence type="ECO:0000313" key="2">
    <source>
        <dbReference type="EMBL" id="KAK3926565.1"/>
    </source>
</evidence>
<organism evidence="1 3">
    <name type="scientific">Frankliniella fusca</name>
    <dbReference type="NCBI Taxonomy" id="407009"/>
    <lineage>
        <taxon>Eukaryota</taxon>
        <taxon>Metazoa</taxon>
        <taxon>Ecdysozoa</taxon>
        <taxon>Arthropoda</taxon>
        <taxon>Hexapoda</taxon>
        <taxon>Insecta</taxon>
        <taxon>Pterygota</taxon>
        <taxon>Neoptera</taxon>
        <taxon>Paraneoptera</taxon>
        <taxon>Thysanoptera</taxon>
        <taxon>Terebrantia</taxon>
        <taxon>Thripoidea</taxon>
        <taxon>Thripidae</taxon>
        <taxon>Frankliniella</taxon>
    </lineage>
</organism>
<sequence length="159" mass="17737">MVKVLIGISPSGLISFISQTYAAQIPYAQIFKDSELVSKNLIDPYNDAIMVNKSLDVHDVCDEMAIRVLCPSAFHSIFDNVKDSSDKLKPNFVSGVKGRLEMFQILKAKLFPCLIPFVNDIIIVVADMFEFIHGWDCKKLAQELRGAGLEDKIVDNLEG</sequence>
<comment type="caution">
    <text evidence="1">The sequence shown here is derived from an EMBL/GenBank/DDBJ whole genome shotgun (WGS) entry which is preliminary data.</text>
</comment>
<reference evidence="1" key="2">
    <citation type="journal article" date="2023" name="BMC Genomics">
        <title>Pest status, molecular evolution, and epigenetic factors derived from the genome assembly of Frankliniella fusca, a thysanopteran phytovirus vector.</title>
        <authorList>
            <person name="Catto M.A."/>
            <person name="Labadie P.E."/>
            <person name="Jacobson A.L."/>
            <person name="Kennedy G.G."/>
            <person name="Srinivasan R."/>
            <person name="Hunt B.G."/>
        </authorList>
    </citation>
    <scope>NUCLEOTIDE SEQUENCE</scope>
    <source>
        <strain evidence="1">PL_HMW_Pooled</strain>
    </source>
</reference>
<dbReference type="Proteomes" id="UP001219518">
    <property type="component" value="Unassembled WGS sequence"/>
</dbReference>
<dbReference type="AlphaFoldDB" id="A0AAE1LER0"/>
<name>A0AAE1LER0_9NEOP</name>
<keyword evidence="3" id="KW-1185">Reference proteome</keyword>
<evidence type="ECO:0000313" key="1">
    <source>
        <dbReference type="EMBL" id="KAK3916968.1"/>
    </source>
</evidence>
<dbReference type="EMBL" id="JAHWGI010000647">
    <property type="protein sequence ID" value="KAK3916968.1"/>
    <property type="molecule type" value="Genomic_DNA"/>
</dbReference>
<dbReference type="PANTHER" id="PTHR23080:SF141">
    <property type="entry name" value="TRANSPOSASE HELIX-TURN-HELIX DOMAIN-CONTAINING PROTEIN"/>
    <property type="match status" value="1"/>
</dbReference>
<evidence type="ECO:0000313" key="3">
    <source>
        <dbReference type="Proteomes" id="UP001219518"/>
    </source>
</evidence>
<dbReference type="EMBL" id="JAHWGI010001267">
    <property type="protein sequence ID" value="KAK3926565.1"/>
    <property type="molecule type" value="Genomic_DNA"/>
</dbReference>
<dbReference type="PANTHER" id="PTHR23080">
    <property type="entry name" value="THAP DOMAIN PROTEIN"/>
    <property type="match status" value="1"/>
</dbReference>
<gene>
    <name evidence="1" type="ORF">KUF71_006655</name>
    <name evidence="2" type="ORF">KUF71_014901</name>
</gene>
<protein>
    <submittedName>
        <fullName evidence="1">Cytochrome P450 71B35</fullName>
    </submittedName>
</protein>